<dbReference type="GO" id="GO:0030170">
    <property type="term" value="F:pyridoxal phosphate binding"/>
    <property type="evidence" value="ECO:0007669"/>
    <property type="project" value="TreeGrafter"/>
</dbReference>
<dbReference type="Pfam" id="PF01041">
    <property type="entry name" value="DegT_DnrJ_EryC1"/>
    <property type="match status" value="1"/>
</dbReference>
<dbReference type="Gene3D" id="3.90.1150.10">
    <property type="entry name" value="Aspartate Aminotransferase, domain 1"/>
    <property type="match status" value="1"/>
</dbReference>
<dbReference type="InterPro" id="IPR000653">
    <property type="entry name" value="DegT/StrS_aminotransferase"/>
</dbReference>
<dbReference type="Gene3D" id="3.40.640.10">
    <property type="entry name" value="Type I PLP-dependent aspartate aminotransferase-like (Major domain)"/>
    <property type="match status" value="1"/>
</dbReference>
<evidence type="ECO:0000313" key="5">
    <source>
        <dbReference type="Proteomes" id="UP000177691"/>
    </source>
</evidence>
<feature type="active site" description="Proton acceptor" evidence="1">
    <location>
        <position position="181"/>
    </location>
</feature>
<dbReference type="AlphaFoldDB" id="A0A1F5RKE2"/>
<sequence length="364" mass="40884">MKIGFLKPAITNQDIKVMNKIIRSGWFAPGKVTEEFESKLARYLQIKHAVMTSSATAALHLSLIMAGVQEGDEVITTPLSYVATSNVILYQRAVPVFVDVNAETGLLDLNKVAAKITKKTKIILPVHLYGQMVDMKKLKKIATKHNLIIIEDAAHAIEAQRDGVRPGQLSFSAALSFHVAKNITSGQGGALVTSNGGYAQRAELLRRDGVRNVNGKRHMFELGYKYDATEFQAAMLLSQLKRIEQQHQKRNLLFQRYAKAFSGMGVDFPKIAPRTKHACHMFVVWIDPKKRDKIRKFLAKAGIDTSIHYDPIHLEPYYRKQFNYQRGDFPIAEKLGFSTITLPLYPALTMEQQGYIIKKVKGAL</sequence>
<comment type="similarity">
    <text evidence="3">Belongs to the DegT/DnrJ/EryC1 family.</text>
</comment>
<protein>
    <recommendedName>
        <fullName evidence="6">UDP-4-amino-4, 6-dideoxy-N-acetyl-beta-L-altrosamine transaminase</fullName>
    </recommendedName>
</protein>
<feature type="modified residue" description="N6-(pyridoxal phosphate)lysine" evidence="2">
    <location>
        <position position="181"/>
    </location>
</feature>
<dbReference type="InterPro" id="IPR015421">
    <property type="entry name" value="PyrdxlP-dep_Trfase_major"/>
</dbReference>
<name>A0A1F5RKE2_9BACT</name>
<dbReference type="SUPFAM" id="SSF53383">
    <property type="entry name" value="PLP-dependent transferases"/>
    <property type="match status" value="1"/>
</dbReference>
<dbReference type="CDD" id="cd00616">
    <property type="entry name" value="AHBA_syn"/>
    <property type="match status" value="1"/>
</dbReference>
<accession>A0A1F5RKE2</accession>
<reference evidence="4 5" key="1">
    <citation type="journal article" date="2016" name="Nat. Commun.">
        <title>Thousands of microbial genomes shed light on interconnected biogeochemical processes in an aquifer system.</title>
        <authorList>
            <person name="Anantharaman K."/>
            <person name="Brown C.T."/>
            <person name="Hug L.A."/>
            <person name="Sharon I."/>
            <person name="Castelle C.J."/>
            <person name="Probst A.J."/>
            <person name="Thomas B.C."/>
            <person name="Singh A."/>
            <person name="Wilkins M.J."/>
            <person name="Karaoz U."/>
            <person name="Brodie E.L."/>
            <person name="Williams K.H."/>
            <person name="Hubbard S.S."/>
            <person name="Banfield J.F."/>
        </authorList>
    </citation>
    <scope>NUCLEOTIDE SEQUENCE [LARGE SCALE GENOMIC DNA]</scope>
</reference>
<proteinExistence type="inferred from homology"/>
<dbReference type="GO" id="GO:0008483">
    <property type="term" value="F:transaminase activity"/>
    <property type="evidence" value="ECO:0007669"/>
    <property type="project" value="TreeGrafter"/>
</dbReference>
<gene>
    <name evidence="4" type="ORF">A3D54_01730</name>
</gene>
<dbReference type="InterPro" id="IPR015424">
    <property type="entry name" value="PyrdxlP-dep_Trfase"/>
</dbReference>
<evidence type="ECO:0000313" key="4">
    <source>
        <dbReference type="EMBL" id="OGF14643.1"/>
    </source>
</evidence>
<evidence type="ECO:0000256" key="3">
    <source>
        <dbReference type="RuleBase" id="RU004508"/>
    </source>
</evidence>
<evidence type="ECO:0000256" key="2">
    <source>
        <dbReference type="PIRSR" id="PIRSR000390-2"/>
    </source>
</evidence>
<organism evidence="4 5">
    <name type="scientific">Candidatus Falkowbacteria bacterium RIFCSPHIGHO2_02_FULL_45_15</name>
    <dbReference type="NCBI Taxonomy" id="1797987"/>
    <lineage>
        <taxon>Bacteria</taxon>
        <taxon>Candidatus Falkowiibacteriota</taxon>
    </lineage>
</organism>
<dbReference type="EMBL" id="MFFU01000062">
    <property type="protein sequence ID" value="OGF14643.1"/>
    <property type="molecule type" value="Genomic_DNA"/>
</dbReference>
<evidence type="ECO:0000256" key="1">
    <source>
        <dbReference type="PIRSR" id="PIRSR000390-1"/>
    </source>
</evidence>
<keyword evidence="2 3" id="KW-0663">Pyridoxal phosphate</keyword>
<dbReference type="PIRSF" id="PIRSF000390">
    <property type="entry name" value="PLP_StrS"/>
    <property type="match status" value="1"/>
</dbReference>
<comment type="caution">
    <text evidence="4">The sequence shown here is derived from an EMBL/GenBank/DDBJ whole genome shotgun (WGS) entry which is preliminary data.</text>
</comment>
<dbReference type="PANTHER" id="PTHR30244">
    <property type="entry name" value="TRANSAMINASE"/>
    <property type="match status" value="1"/>
</dbReference>
<dbReference type="InterPro" id="IPR015422">
    <property type="entry name" value="PyrdxlP-dep_Trfase_small"/>
</dbReference>
<dbReference type="Proteomes" id="UP000177691">
    <property type="component" value="Unassembled WGS sequence"/>
</dbReference>
<dbReference type="PANTHER" id="PTHR30244:SF34">
    <property type="entry name" value="DTDP-4-AMINO-4,6-DIDEOXYGALACTOSE TRANSAMINASE"/>
    <property type="match status" value="1"/>
</dbReference>
<evidence type="ECO:0008006" key="6">
    <source>
        <dbReference type="Google" id="ProtNLM"/>
    </source>
</evidence>
<dbReference type="GO" id="GO:0000271">
    <property type="term" value="P:polysaccharide biosynthetic process"/>
    <property type="evidence" value="ECO:0007669"/>
    <property type="project" value="TreeGrafter"/>
</dbReference>